<dbReference type="PANTHER" id="PTHR42076">
    <property type="entry name" value="CYANOVIRIN-N HOMOLOG"/>
    <property type="match status" value="1"/>
</dbReference>
<name>A0A9P6T148_9FUNG</name>
<dbReference type="Proteomes" id="UP000703661">
    <property type="component" value="Unassembled WGS sequence"/>
</dbReference>
<dbReference type="SUPFAM" id="SSF51322">
    <property type="entry name" value="Cyanovirin-N"/>
    <property type="match status" value="1"/>
</dbReference>
<dbReference type="EMBL" id="JAAAID010000452">
    <property type="protein sequence ID" value="KAG0017345.1"/>
    <property type="molecule type" value="Genomic_DNA"/>
</dbReference>
<sequence length="106" mass="12142">MAGNFTSSCRNMKLIDGHILYAECRDLQGEWFQSTLDLDEHLGNDNGVFKWYDKNFSHSAEDIRLVDGGTIVAKLRRWSDQQWESSSVSLNNLITNNDGRLELGEF</sequence>
<dbReference type="PANTHER" id="PTHR42076:SF1">
    <property type="entry name" value="CYANOVIRIN-N DOMAIN-CONTAINING PROTEIN"/>
    <property type="match status" value="1"/>
</dbReference>
<gene>
    <name evidence="2" type="ORF">BGZ80_008386</name>
</gene>
<accession>A0A9P6T148</accession>
<evidence type="ECO:0000313" key="3">
    <source>
        <dbReference type="Proteomes" id="UP000703661"/>
    </source>
</evidence>
<dbReference type="SMART" id="SM01111">
    <property type="entry name" value="CVNH"/>
    <property type="match status" value="1"/>
</dbReference>
<dbReference type="Pfam" id="PF08881">
    <property type="entry name" value="CVNH"/>
    <property type="match status" value="1"/>
</dbReference>
<evidence type="ECO:0000313" key="2">
    <source>
        <dbReference type="EMBL" id="KAG0017345.1"/>
    </source>
</evidence>
<keyword evidence="3" id="KW-1185">Reference proteome</keyword>
<dbReference type="AlphaFoldDB" id="A0A9P6T148"/>
<dbReference type="InterPro" id="IPR036673">
    <property type="entry name" value="Cyanovirin-N_sf"/>
</dbReference>
<protein>
    <recommendedName>
        <fullName evidence="1">Cyanovirin-N domain-containing protein</fullName>
    </recommendedName>
</protein>
<reference evidence="2" key="1">
    <citation type="journal article" date="2020" name="Fungal Divers.">
        <title>Resolving the Mortierellaceae phylogeny through synthesis of multi-gene phylogenetics and phylogenomics.</title>
        <authorList>
            <person name="Vandepol N."/>
            <person name="Liber J."/>
            <person name="Desiro A."/>
            <person name="Na H."/>
            <person name="Kennedy M."/>
            <person name="Barry K."/>
            <person name="Grigoriev I.V."/>
            <person name="Miller A.N."/>
            <person name="O'Donnell K."/>
            <person name="Stajich J.E."/>
            <person name="Bonito G."/>
        </authorList>
    </citation>
    <scope>NUCLEOTIDE SEQUENCE</scope>
    <source>
        <strain evidence="2">NRRL 2769</strain>
    </source>
</reference>
<dbReference type="InterPro" id="IPR011058">
    <property type="entry name" value="Cyanovirin-N"/>
</dbReference>
<dbReference type="Gene3D" id="2.30.60.10">
    <property type="entry name" value="Cyanovirin-N"/>
    <property type="match status" value="1"/>
</dbReference>
<feature type="domain" description="Cyanovirin-N" evidence="1">
    <location>
        <begin position="4"/>
        <end position="103"/>
    </location>
</feature>
<organism evidence="2 3">
    <name type="scientific">Entomortierella chlamydospora</name>
    <dbReference type="NCBI Taxonomy" id="101097"/>
    <lineage>
        <taxon>Eukaryota</taxon>
        <taxon>Fungi</taxon>
        <taxon>Fungi incertae sedis</taxon>
        <taxon>Mucoromycota</taxon>
        <taxon>Mortierellomycotina</taxon>
        <taxon>Mortierellomycetes</taxon>
        <taxon>Mortierellales</taxon>
        <taxon>Mortierellaceae</taxon>
        <taxon>Entomortierella</taxon>
    </lineage>
</organism>
<evidence type="ECO:0000259" key="1">
    <source>
        <dbReference type="SMART" id="SM01111"/>
    </source>
</evidence>
<comment type="caution">
    <text evidence="2">The sequence shown here is derived from an EMBL/GenBank/DDBJ whole genome shotgun (WGS) entry which is preliminary data.</text>
</comment>
<proteinExistence type="predicted"/>